<feature type="transmembrane region" description="Helical" evidence="2">
    <location>
        <begin position="168"/>
        <end position="187"/>
    </location>
</feature>
<gene>
    <name evidence="5" type="primary">LOC106155177</name>
</gene>
<dbReference type="InterPro" id="IPR035914">
    <property type="entry name" value="Sperma_CUB_dom_sf"/>
</dbReference>
<proteinExistence type="predicted"/>
<dbReference type="AlphaFoldDB" id="A0A1S3HGX9"/>
<evidence type="ECO:0000313" key="5">
    <source>
        <dbReference type="RefSeq" id="XP_013385330.1"/>
    </source>
</evidence>
<evidence type="ECO:0000256" key="2">
    <source>
        <dbReference type="SAM" id="Phobius"/>
    </source>
</evidence>
<dbReference type="GeneID" id="106155177"/>
<dbReference type="Proteomes" id="UP000085678">
    <property type="component" value="Unplaced"/>
</dbReference>
<protein>
    <submittedName>
        <fullName evidence="5">Uncharacterized protein LOC106155177</fullName>
    </submittedName>
</protein>
<keyword evidence="2" id="KW-1133">Transmembrane helix</keyword>
<accession>A0A1S3HGX9</accession>
<keyword evidence="2" id="KW-0472">Membrane</keyword>
<keyword evidence="3" id="KW-0732">Signal</keyword>
<feature type="region of interest" description="Disordered" evidence="1">
    <location>
        <begin position="213"/>
        <end position="252"/>
    </location>
</feature>
<sequence length="252" mass="27679">MSELVLVILLVIGALCPLVHCRTYYADDCPTRVLTVYEFASTTIEAWRSSGDTIFRSPSMCTINFEAGVGSRVEVNFRELNIPCGGGTNIVFYDGSDTSAIKITTIECSSPLPDQFLSSGPYLTAEIFPGISTSYDFRFSVYERPPGVCDDGSCTGDGKLEVTTILKIVGAAVGVLVLIGIIIWFIIRYRKQARERRNNMASRQQREQEFLATYQAEHPEAQGTGAPDTKVNNLPPTYATATDPNYGYPKQA</sequence>
<dbReference type="RefSeq" id="XP_013385330.1">
    <property type="nucleotide sequence ID" value="XM_013529876.1"/>
</dbReference>
<dbReference type="SUPFAM" id="SSF49854">
    <property type="entry name" value="Spermadhesin, CUB domain"/>
    <property type="match status" value="1"/>
</dbReference>
<reference evidence="5" key="1">
    <citation type="submission" date="2025-08" db="UniProtKB">
        <authorList>
            <consortium name="RefSeq"/>
        </authorList>
    </citation>
    <scope>IDENTIFICATION</scope>
    <source>
        <tissue evidence="5">Gonads</tissue>
    </source>
</reference>
<evidence type="ECO:0000256" key="3">
    <source>
        <dbReference type="SAM" id="SignalP"/>
    </source>
</evidence>
<name>A0A1S3HGX9_LINAN</name>
<evidence type="ECO:0000313" key="4">
    <source>
        <dbReference type="Proteomes" id="UP000085678"/>
    </source>
</evidence>
<feature type="signal peptide" evidence="3">
    <location>
        <begin position="1"/>
        <end position="21"/>
    </location>
</feature>
<evidence type="ECO:0000256" key="1">
    <source>
        <dbReference type="SAM" id="MobiDB-lite"/>
    </source>
</evidence>
<dbReference type="KEGG" id="lak:106155177"/>
<organism evidence="4 5">
    <name type="scientific">Lingula anatina</name>
    <name type="common">Brachiopod</name>
    <name type="synonym">Lingula unguis</name>
    <dbReference type="NCBI Taxonomy" id="7574"/>
    <lineage>
        <taxon>Eukaryota</taxon>
        <taxon>Metazoa</taxon>
        <taxon>Spiralia</taxon>
        <taxon>Lophotrochozoa</taxon>
        <taxon>Brachiopoda</taxon>
        <taxon>Linguliformea</taxon>
        <taxon>Lingulata</taxon>
        <taxon>Lingulida</taxon>
        <taxon>Linguloidea</taxon>
        <taxon>Lingulidae</taxon>
        <taxon>Lingula</taxon>
    </lineage>
</organism>
<dbReference type="InParanoid" id="A0A1S3HGX9"/>
<keyword evidence="4" id="KW-1185">Reference proteome</keyword>
<feature type="chain" id="PRO_5010193419" evidence="3">
    <location>
        <begin position="22"/>
        <end position="252"/>
    </location>
</feature>
<feature type="compositionally biased region" description="Polar residues" evidence="1">
    <location>
        <begin position="230"/>
        <end position="243"/>
    </location>
</feature>
<keyword evidence="2" id="KW-0812">Transmembrane</keyword>